<dbReference type="KEGG" id="crq:GCK72_009268"/>
<dbReference type="PANTHER" id="PTHR21503:SF49">
    <property type="entry name" value="PROTEIN CBG06869"/>
    <property type="match status" value="1"/>
</dbReference>
<dbReference type="HOGENOM" id="CLU_052088_2_0_1"/>
<dbReference type="GeneID" id="9800558"/>
<dbReference type="RefSeq" id="XP_003098224.2">
    <property type="nucleotide sequence ID" value="XM_003098176.2"/>
</dbReference>
<organism evidence="3">
    <name type="scientific">Caenorhabditis remanei</name>
    <name type="common">Caenorhabditis vulgaris</name>
    <dbReference type="NCBI Taxonomy" id="31234"/>
    <lineage>
        <taxon>Eukaryota</taxon>
        <taxon>Metazoa</taxon>
        <taxon>Ecdysozoa</taxon>
        <taxon>Nematoda</taxon>
        <taxon>Chromadorea</taxon>
        <taxon>Rhabditida</taxon>
        <taxon>Rhabditina</taxon>
        <taxon>Rhabditomorpha</taxon>
        <taxon>Rhabditoidea</taxon>
        <taxon>Rhabditidae</taxon>
        <taxon>Peloderinae</taxon>
        <taxon>Caenorhabditis</taxon>
    </lineage>
</organism>
<dbReference type="Proteomes" id="UP000008281">
    <property type="component" value="Unassembled WGS sequence"/>
</dbReference>
<dbReference type="CTD" id="9800558"/>
<dbReference type="PROSITE" id="PS50181">
    <property type="entry name" value="FBOX"/>
    <property type="match status" value="1"/>
</dbReference>
<dbReference type="FunCoup" id="E3N0A4">
    <property type="interactions" value="1749"/>
</dbReference>
<reference evidence="2" key="1">
    <citation type="submission" date="2007-07" db="EMBL/GenBank/DDBJ databases">
        <title>PCAP assembly of the Caenorhabditis remanei genome.</title>
        <authorList>
            <consortium name="The Caenorhabditis remanei Sequencing Consortium"/>
            <person name="Wilson R.K."/>
        </authorList>
    </citation>
    <scope>NUCLEOTIDE SEQUENCE [LARGE SCALE GENOMIC DNA]</scope>
    <source>
        <strain evidence="2">PB4641</strain>
    </source>
</reference>
<gene>
    <name evidence="2" type="ORF">CRE_12213</name>
</gene>
<dbReference type="eggNOG" id="ENOG502TJRT">
    <property type="taxonomic scope" value="Eukaryota"/>
</dbReference>
<feature type="domain" description="F-box" evidence="1">
    <location>
        <begin position="7"/>
        <end position="53"/>
    </location>
</feature>
<protein>
    <recommendedName>
        <fullName evidence="1">F-box domain-containing protein</fullName>
    </recommendedName>
</protein>
<dbReference type="InterPro" id="IPR001810">
    <property type="entry name" value="F-box_dom"/>
</dbReference>
<dbReference type="OrthoDB" id="5782924at2759"/>
<dbReference type="InParanoid" id="E3N0A4"/>
<name>E3N0A4_CAERE</name>
<proteinExistence type="predicted"/>
<evidence type="ECO:0000313" key="3">
    <source>
        <dbReference type="Proteomes" id="UP000008281"/>
    </source>
</evidence>
<sequence>MGAVHPTFPLIKLPVVPRTLVFSLFESGDLFDISLCSKRMTRIIKETRTLANSHYLLFRTCQSLIQVKFIKSRRMIWFDFTSGVPSDEMKEERTVGACHFKHVQKISQKDVEIDQFNIFHLDVQKGMAELSKHLVYIFPGPIQTEFSVIFSQKFGELFAYEHMQQLETLRIVGGIMLKNLLEQVFGNLKIQKKLVVEPDTDDEYVIEQAFQIDELFLANSRSWTQDHLLRMECRIAHLYDHFFGYDEIRSFAENWLLSPNLKTERVRFGWRNRSTVLEFDDLRTKKWDRTQRERKYLYYEKNELHRVDCTNGLDIQRHDGELATLVYWGRSIYFLVWNERFPEKKRLSQLPEKLASHYKKLEELNREYTDSSSLERLLSNSSLRYDEFVDTYKVLRGMDAEVRLSSVGRSLRRRVFDQMYEIIDYQDYLEIG</sequence>
<dbReference type="OMA" id="LVWNERF"/>
<evidence type="ECO:0000313" key="2">
    <source>
        <dbReference type="EMBL" id="EFP13328.1"/>
    </source>
</evidence>
<accession>E3N0A4</accession>
<evidence type="ECO:0000259" key="1">
    <source>
        <dbReference type="PROSITE" id="PS50181"/>
    </source>
</evidence>
<dbReference type="AlphaFoldDB" id="E3N0A4"/>
<keyword evidence="3" id="KW-1185">Reference proteome</keyword>
<dbReference type="EMBL" id="DS268504">
    <property type="protein sequence ID" value="EFP13328.1"/>
    <property type="molecule type" value="Genomic_DNA"/>
</dbReference>
<dbReference type="PANTHER" id="PTHR21503">
    <property type="entry name" value="F-BOX-CONTAINING HYPOTHETICAL PROTEIN C.ELEGANS"/>
    <property type="match status" value="1"/>
</dbReference>